<dbReference type="SUPFAM" id="SSF52540">
    <property type="entry name" value="P-loop containing nucleoside triphosphate hydrolases"/>
    <property type="match status" value="1"/>
</dbReference>
<dbReference type="HAMAP" id="MF_00039">
    <property type="entry name" value="Adenylate_kinase_AK6"/>
    <property type="match status" value="1"/>
</dbReference>
<keyword evidence="3 7" id="KW-0808">Transferase</keyword>
<sequence length="168" mass="19242">MREHGLNILVTGTPGVGKTTLCKRVANDVGLKYLNIAELIRDEKLYSGWDDDLECSIYDENKLRKALERRQLSNGGYLLEFHSVEGIDEDDIDHVIVLSVEIETLAKRLTERGYNDRKIDTNIEAEIFKVCLQDAVELFGKHRVTELPHNNDQEATQAIEYIKKLINK</sequence>
<dbReference type="GO" id="GO:0016887">
    <property type="term" value="F:ATP hydrolysis activity"/>
    <property type="evidence" value="ECO:0007669"/>
    <property type="project" value="UniProtKB-UniRule"/>
</dbReference>
<keyword evidence="4 7" id="KW-0547">Nucleotide-binding</keyword>
<dbReference type="PRINTS" id="PR01100">
    <property type="entry name" value="SHIKIMTKNASE"/>
</dbReference>
<proteinExistence type="inferred from homology"/>
<dbReference type="OrthoDB" id="10251185at2759"/>
<feature type="binding site" evidence="7">
    <location>
        <position position="20"/>
    </location>
    <ligand>
        <name>ATP</name>
        <dbReference type="ChEBI" id="CHEBI:30616"/>
    </ligand>
</feature>
<evidence type="ECO:0000313" key="9">
    <source>
        <dbReference type="Proteomes" id="UP001057455"/>
    </source>
</evidence>
<evidence type="ECO:0000256" key="6">
    <source>
        <dbReference type="ARBA" id="ARBA00022840"/>
    </source>
</evidence>
<evidence type="ECO:0000256" key="4">
    <source>
        <dbReference type="ARBA" id="ARBA00022741"/>
    </source>
</evidence>
<feature type="region of interest" description="NMPbind" evidence="7">
    <location>
        <begin position="35"/>
        <end position="58"/>
    </location>
</feature>
<keyword evidence="1 7" id="KW-0690">Ribosome biogenesis</keyword>
<evidence type="ECO:0000256" key="3">
    <source>
        <dbReference type="ARBA" id="ARBA00022679"/>
    </source>
</evidence>
<keyword evidence="6 7" id="KW-0067">ATP-binding</keyword>
<dbReference type="PANTHER" id="PTHR12595">
    <property type="entry name" value="POS9-ACTIVATING FACTOR FAP7-RELATED"/>
    <property type="match status" value="1"/>
</dbReference>
<dbReference type="GO" id="GO:0005524">
    <property type="term" value="F:ATP binding"/>
    <property type="evidence" value="ECO:0007669"/>
    <property type="project" value="UniProtKB-KW"/>
</dbReference>
<feature type="binding site" evidence="7">
    <location>
        <position position="17"/>
    </location>
    <ligand>
        <name>ATP</name>
        <dbReference type="ChEBI" id="CHEBI:30616"/>
    </ligand>
</feature>
<dbReference type="InterPro" id="IPR027417">
    <property type="entry name" value="P-loop_NTPase"/>
</dbReference>
<dbReference type="Pfam" id="PF13238">
    <property type="entry name" value="AAA_18"/>
    <property type="match status" value="1"/>
</dbReference>
<evidence type="ECO:0000256" key="7">
    <source>
        <dbReference type="HAMAP-Rule" id="MF_03173"/>
    </source>
</evidence>
<dbReference type="EMBL" id="BLIY01000017">
    <property type="protein sequence ID" value="GFE55027.1"/>
    <property type="molecule type" value="Genomic_DNA"/>
</dbReference>
<keyword evidence="2 7" id="KW-0698">rRNA processing</keyword>
<feature type="binding site" evidence="7">
    <location>
        <position position="18"/>
    </location>
    <ligand>
        <name>ATP</name>
        <dbReference type="ChEBI" id="CHEBI:30616"/>
    </ligand>
</feature>
<comment type="caution">
    <text evidence="8">The sequence shown here is derived from an EMBL/GenBank/DDBJ whole genome shotgun (WGS) entry which is preliminary data.</text>
</comment>
<reference evidence="8" key="1">
    <citation type="submission" date="2019-12" db="EMBL/GenBank/DDBJ databases">
        <title>Genome sequence of Babesia ovis.</title>
        <authorList>
            <person name="Yamagishi J."/>
            <person name="Sevinc F."/>
            <person name="Xuan X."/>
        </authorList>
    </citation>
    <scope>NUCLEOTIDE SEQUENCE</scope>
    <source>
        <strain evidence="8">Selcuk</strain>
    </source>
</reference>
<evidence type="ECO:0000256" key="5">
    <source>
        <dbReference type="ARBA" id="ARBA00022777"/>
    </source>
</evidence>
<name>A0A9W5TBF3_BABOV</name>
<dbReference type="EC" id="2.7.4.3" evidence="7"/>
<dbReference type="InterPro" id="IPR020618">
    <property type="entry name" value="Adenyl_kinase_AK6"/>
</dbReference>
<comment type="catalytic activity">
    <reaction evidence="7">
        <text>ATP + H2O = ADP + phosphate + H(+)</text>
        <dbReference type="Rhea" id="RHEA:13065"/>
        <dbReference type="ChEBI" id="CHEBI:15377"/>
        <dbReference type="ChEBI" id="CHEBI:15378"/>
        <dbReference type="ChEBI" id="CHEBI:30616"/>
        <dbReference type="ChEBI" id="CHEBI:43474"/>
        <dbReference type="ChEBI" id="CHEBI:456216"/>
    </reaction>
</comment>
<feature type="binding site" evidence="7">
    <location>
        <position position="112"/>
    </location>
    <ligand>
        <name>ATP</name>
        <dbReference type="ChEBI" id="CHEBI:30616"/>
    </ligand>
</feature>
<evidence type="ECO:0000256" key="1">
    <source>
        <dbReference type="ARBA" id="ARBA00022517"/>
    </source>
</evidence>
<keyword evidence="9" id="KW-1185">Reference proteome</keyword>
<comment type="similarity">
    <text evidence="7">Belongs to the adenylate kinase family. AK6 subfamily.</text>
</comment>
<dbReference type="GO" id="GO:0005634">
    <property type="term" value="C:nucleus"/>
    <property type="evidence" value="ECO:0007669"/>
    <property type="project" value="UniProtKB-SubCell"/>
</dbReference>
<feature type="binding site" evidence="7">
    <location>
        <position position="15"/>
    </location>
    <ligand>
        <name>ATP</name>
        <dbReference type="ChEBI" id="CHEBI:30616"/>
    </ligand>
</feature>
<comment type="caution">
    <text evidence="7">Lacks conserved residue(s) required for the propagation of feature annotation.</text>
</comment>
<dbReference type="GO" id="GO:0006364">
    <property type="term" value="P:rRNA processing"/>
    <property type="evidence" value="ECO:0007669"/>
    <property type="project" value="UniProtKB-KW"/>
</dbReference>
<gene>
    <name evidence="8" type="ORF">BaOVIS_024310</name>
</gene>
<accession>A0A9W5TBF3</accession>
<keyword evidence="7" id="KW-0963">Cytoplasm</keyword>
<organism evidence="8 9">
    <name type="scientific">Babesia ovis</name>
    <dbReference type="NCBI Taxonomy" id="5869"/>
    <lineage>
        <taxon>Eukaryota</taxon>
        <taxon>Sar</taxon>
        <taxon>Alveolata</taxon>
        <taxon>Apicomplexa</taxon>
        <taxon>Aconoidasida</taxon>
        <taxon>Piroplasmida</taxon>
        <taxon>Babesiidae</taxon>
        <taxon>Babesia</taxon>
    </lineage>
</organism>
<dbReference type="AlphaFoldDB" id="A0A9W5TBF3"/>
<comment type="subunit">
    <text evidence="7">Interacts with small ribosomal subunit protein uS11. Not a structural component of 43S pre-ribosomes, but transiently interacts with them by binding to uS11.</text>
</comment>
<dbReference type="GO" id="GO:0042274">
    <property type="term" value="P:ribosomal small subunit biogenesis"/>
    <property type="evidence" value="ECO:0007669"/>
    <property type="project" value="UniProtKB-UniRule"/>
</dbReference>
<keyword evidence="5 7" id="KW-0418">Kinase</keyword>
<feature type="region of interest" description="LID" evidence="7">
    <location>
        <begin position="111"/>
        <end position="121"/>
    </location>
</feature>
<keyword evidence="7" id="KW-0539">Nucleus</keyword>
<comment type="catalytic activity">
    <reaction evidence="7">
        <text>AMP + ATP = 2 ADP</text>
        <dbReference type="Rhea" id="RHEA:12973"/>
        <dbReference type="ChEBI" id="CHEBI:30616"/>
        <dbReference type="ChEBI" id="CHEBI:456215"/>
        <dbReference type="ChEBI" id="CHEBI:456216"/>
        <dbReference type="EC" id="2.7.4.3"/>
    </reaction>
</comment>
<comment type="function">
    <text evidence="7">Broad-specificity nucleoside monophosphate (NMP) kinase that catalyzes the reversible transfer of the terminal phosphate group between nucleoside triphosphates and monophosphates. Has also ATPase activity. Involved in the late cytoplasmic maturation steps of the 40S ribosomal particles, specifically 18S rRNA maturation. While NMP activity is not required for ribosome maturation, ATPase activity is. Associates transiently with small ribosomal subunit protein uS11. ATP hydrolysis breaks the interaction with uS11. May temporarily remove uS11 from the ribosome to enable a conformational change of the ribosomal RNA that is needed for the final maturation step of the small ribosomal subunit. Its NMP activity may have a role in nuclear energy homeostasis.</text>
</comment>
<dbReference type="Proteomes" id="UP001057455">
    <property type="component" value="Unassembled WGS sequence"/>
</dbReference>
<dbReference type="GO" id="GO:0004017">
    <property type="term" value="F:AMP kinase activity"/>
    <property type="evidence" value="ECO:0007669"/>
    <property type="project" value="UniProtKB-UniRule"/>
</dbReference>
<dbReference type="PANTHER" id="PTHR12595:SF0">
    <property type="entry name" value="ADENYLATE KINASE ISOENZYME 6"/>
    <property type="match status" value="1"/>
</dbReference>
<dbReference type="GO" id="GO:0005737">
    <property type="term" value="C:cytoplasm"/>
    <property type="evidence" value="ECO:0007669"/>
    <property type="project" value="UniProtKB-SubCell"/>
</dbReference>
<protein>
    <recommendedName>
        <fullName evidence="7">Adenylate kinase isoenzyme 6 homolog</fullName>
        <shortName evidence="7">AK6</shortName>
        <ecNumber evidence="7">2.7.4.3</ecNumber>
    </recommendedName>
    <alternativeName>
        <fullName evidence="7">Dual activity adenylate kinase/ATPase</fullName>
        <shortName evidence="7">AK/ATPase</shortName>
    </alternativeName>
</protein>
<dbReference type="Gene3D" id="3.40.50.300">
    <property type="entry name" value="P-loop containing nucleotide triphosphate hydrolases"/>
    <property type="match status" value="1"/>
</dbReference>
<evidence type="ECO:0000256" key="2">
    <source>
        <dbReference type="ARBA" id="ARBA00022552"/>
    </source>
</evidence>
<comment type="subcellular location">
    <subcellularLocation>
        <location evidence="7">Cytoplasm</location>
    </subcellularLocation>
    <subcellularLocation>
        <location evidence="7">Nucleus</location>
    </subcellularLocation>
</comment>
<feature type="binding site" evidence="7">
    <location>
        <position position="19"/>
    </location>
    <ligand>
        <name>ATP</name>
        <dbReference type="ChEBI" id="CHEBI:30616"/>
    </ligand>
</feature>
<evidence type="ECO:0000313" key="8">
    <source>
        <dbReference type="EMBL" id="GFE55027.1"/>
    </source>
</evidence>